<proteinExistence type="predicted"/>
<keyword evidence="2" id="KW-1185">Reference proteome</keyword>
<protein>
    <submittedName>
        <fullName evidence="1">Uncharacterized protein</fullName>
    </submittedName>
</protein>
<gene>
    <name evidence="1" type="ORF">CLV37_1391</name>
</gene>
<name>A0A2T0QLN0_9ACTN</name>
<dbReference type="Proteomes" id="UP000238083">
    <property type="component" value="Unassembled WGS sequence"/>
</dbReference>
<organism evidence="1 2">
    <name type="scientific">Kineococcus rhizosphaerae</name>
    <dbReference type="NCBI Taxonomy" id="559628"/>
    <lineage>
        <taxon>Bacteria</taxon>
        <taxon>Bacillati</taxon>
        <taxon>Actinomycetota</taxon>
        <taxon>Actinomycetes</taxon>
        <taxon>Kineosporiales</taxon>
        <taxon>Kineosporiaceae</taxon>
        <taxon>Kineococcus</taxon>
    </lineage>
</organism>
<evidence type="ECO:0000313" key="2">
    <source>
        <dbReference type="Proteomes" id="UP000238083"/>
    </source>
</evidence>
<reference evidence="1 2" key="1">
    <citation type="submission" date="2018-03" db="EMBL/GenBank/DDBJ databases">
        <title>Genomic Encyclopedia of Archaeal and Bacterial Type Strains, Phase II (KMG-II): from individual species to whole genera.</title>
        <authorList>
            <person name="Goeker M."/>
        </authorList>
    </citation>
    <scope>NUCLEOTIDE SEQUENCE [LARGE SCALE GENOMIC DNA]</scope>
    <source>
        <strain evidence="1 2">DSM 19711</strain>
    </source>
</reference>
<evidence type="ECO:0000313" key="1">
    <source>
        <dbReference type="EMBL" id="PRY05389.1"/>
    </source>
</evidence>
<dbReference type="EMBL" id="PVZF01000039">
    <property type="protein sequence ID" value="PRY05389.1"/>
    <property type="molecule type" value="Genomic_DNA"/>
</dbReference>
<sequence>MTQADGVRAWWSALDEVDRRRVLRLGDDDLLAEDLATGLAMHGVTVVPLDRSPVDGRPSGWAPPDVLLDLLVEVRAS</sequence>
<comment type="caution">
    <text evidence="1">The sequence shown here is derived from an EMBL/GenBank/DDBJ whole genome shotgun (WGS) entry which is preliminary data.</text>
</comment>
<dbReference type="AlphaFoldDB" id="A0A2T0QLN0"/>
<dbReference type="RefSeq" id="WP_106215731.1">
    <property type="nucleotide sequence ID" value="NZ_PVZF01000039.1"/>
</dbReference>
<accession>A0A2T0QLN0</accession>